<sequence>MQLKSGRILTRNEKITFEHSNARINIANITPRTIKNDAERFVVIQGNGFDKIVSIQLSNNLILKNAEFNIINAHVAGVRIPKELPPGEYYFNIMDTQSIYELRTMRFTITN</sequence>
<evidence type="ECO:0008006" key="2">
    <source>
        <dbReference type="Google" id="ProtNLM"/>
    </source>
</evidence>
<name>K1YWV9_9BACT</name>
<reference evidence="1" key="1">
    <citation type="journal article" date="2012" name="Science">
        <title>Fermentation, hydrogen, and sulfur metabolism in multiple uncultivated bacterial phyla.</title>
        <authorList>
            <person name="Wrighton K.C."/>
            <person name="Thomas B.C."/>
            <person name="Sharon I."/>
            <person name="Miller C.S."/>
            <person name="Castelle C.J."/>
            <person name="VerBerkmoes N.C."/>
            <person name="Wilkins M.J."/>
            <person name="Hettich R.L."/>
            <person name="Lipton M.S."/>
            <person name="Williams K.H."/>
            <person name="Long P.E."/>
            <person name="Banfield J.F."/>
        </authorList>
    </citation>
    <scope>NUCLEOTIDE SEQUENCE [LARGE SCALE GENOMIC DNA]</scope>
</reference>
<accession>K1YWV9</accession>
<proteinExistence type="predicted"/>
<evidence type="ECO:0000313" key="1">
    <source>
        <dbReference type="EMBL" id="EKD29799.1"/>
    </source>
</evidence>
<dbReference type="EMBL" id="AMFJ01034268">
    <property type="protein sequence ID" value="EKD29799.1"/>
    <property type="molecule type" value="Genomic_DNA"/>
</dbReference>
<dbReference type="AlphaFoldDB" id="K1YWV9"/>
<comment type="caution">
    <text evidence="1">The sequence shown here is derived from an EMBL/GenBank/DDBJ whole genome shotgun (WGS) entry which is preliminary data.</text>
</comment>
<protein>
    <recommendedName>
        <fullName evidence="2">IPT/TIG domain-containing protein</fullName>
    </recommendedName>
</protein>
<organism evidence="1">
    <name type="scientific">uncultured bacterium</name>
    <name type="common">gcode 4</name>
    <dbReference type="NCBI Taxonomy" id="1234023"/>
    <lineage>
        <taxon>Bacteria</taxon>
        <taxon>environmental samples</taxon>
    </lineage>
</organism>
<gene>
    <name evidence="1" type="ORF">ACD_78C00268G0002</name>
</gene>